<dbReference type="InterPro" id="IPR020781">
    <property type="entry name" value="ATPase_OSCP/d_CS"/>
</dbReference>
<dbReference type="InterPro" id="IPR000711">
    <property type="entry name" value="ATPase_OSCP/dsu"/>
</dbReference>
<accession>A0A2A9ER10</accession>
<keyword evidence="6 8" id="KW-0139">CF(1)</keyword>
<dbReference type="AlphaFoldDB" id="A0A2A9ER10"/>
<evidence type="ECO:0000256" key="5">
    <source>
        <dbReference type="ARBA" id="ARBA00023136"/>
    </source>
</evidence>
<comment type="function">
    <text evidence="8">F(1)F(0) ATP synthase produces ATP from ADP in the presence of a proton or sodium gradient. F-type ATPases consist of two structural domains, F(1) containing the extramembraneous catalytic core and F(0) containing the membrane proton channel, linked together by a central stalk and a peripheral stalk. During catalysis, ATP synthesis in the catalytic domain of F(1) is coupled via a rotary mechanism of the central stalk subunits to proton translocation.</text>
</comment>
<dbReference type="PANTHER" id="PTHR11910">
    <property type="entry name" value="ATP SYNTHASE DELTA CHAIN"/>
    <property type="match status" value="1"/>
</dbReference>
<keyword evidence="10" id="KW-1185">Reference proteome</keyword>
<comment type="subcellular location">
    <subcellularLocation>
        <location evidence="8">Cell membrane</location>
        <topology evidence="8">Peripheral membrane protein</topology>
    </subcellularLocation>
    <subcellularLocation>
        <location evidence="1">Membrane</location>
    </subcellularLocation>
</comment>
<evidence type="ECO:0000256" key="7">
    <source>
        <dbReference type="ARBA" id="ARBA00023310"/>
    </source>
</evidence>
<keyword evidence="8" id="KW-1003">Cell membrane</keyword>
<dbReference type="Proteomes" id="UP000222106">
    <property type="component" value="Unassembled WGS sequence"/>
</dbReference>
<evidence type="ECO:0000313" key="9">
    <source>
        <dbReference type="EMBL" id="PFG40702.1"/>
    </source>
</evidence>
<evidence type="ECO:0000256" key="4">
    <source>
        <dbReference type="ARBA" id="ARBA00023065"/>
    </source>
</evidence>
<keyword evidence="7 8" id="KW-0066">ATP synthesis</keyword>
<evidence type="ECO:0000256" key="1">
    <source>
        <dbReference type="ARBA" id="ARBA00004370"/>
    </source>
</evidence>
<dbReference type="GO" id="GO:0005886">
    <property type="term" value="C:plasma membrane"/>
    <property type="evidence" value="ECO:0007669"/>
    <property type="project" value="UniProtKB-SubCell"/>
</dbReference>
<name>A0A2A9ER10_9MICO</name>
<comment type="similarity">
    <text evidence="8">Belongs to the ATPase delta chain family.</text>
</comment>
<dbReference type="PRINTS" id="PR00125">
    <property type="entry name" value="ATPASEDELTA"/>
</dbReference>
<evidence type="ECO:0000313" key="10">
    <source>
        <dbReference type="Proteomes" id="UP000222106"/>
    </source>
</evidence>
<keyword evidence="2 8" id="KW-0813">Transport</keyword>
<evidence type="ECO:0000256" key="2">
    <source>
        <dbReference type="ARBA" id="ARBA00022448"/>
    </source>
</evidence>
<evidence type="ECO:0000256" key="3">
    <source>
        <dbReference type="ARBA" id="ARBA00022781"/>
    </source>
</evidence>
<dbReference type="Pfam" id="PF00213">
    <property type="entry name" value="OSCP"/>
    <property type="match status" value="1"/>
</dbReference>
<gene>
    <name evidence="8" type="primary">atpH</name>
    <name evidence="9" type="ORF">ATJ97_3235</name>
</gene>
<sequence length="271" mass="29459">MRASSQAALDRARERWEPVLRQAGERARTLGEQLFGVVDVLDASVALRRALTEPSRDGEDKAGLTRDVFTGKVDAEAVDLLSGLVRERWSEPRDLVDAVEILAADSILAGAEQAGRLEQVEAETYRLERILADQRELRLALTDRETGAERRGELMSRVLAGKVTPETAALAVRAAAQPRDHTLPALLRSVADQAAARRERLVASVTSAVPLSGAQIERLTRILERQHGRAVQVHVALDPDVVGGLRIQVGDDVVDATLASRLADARRRLAG</sequence>
<proteinExistence type="inferred from homology"/>
<dbReference type="RefSeq" id="WP_098484568.1">
    <property type="nucleotide sequence ID" value="NZ_PDJI01000004.1"/>
</dbReference>
<dbReference type="GO" id="GO:0045259">
    <property type="term" value="C:proton-transporting ATP synthase complex"/>
    <property type="evidence" value="ECO:0007669"/>
    <property type="project" value="UniProtKB-KW"/>
</dbReference>
<protein>
    <recommendedName>
        <fullName evidence="8">ATP synthase subunit delta</fullName>
    </recommendedName>
    <alternativeName>
        <fullName evidence="8">ATP synthase F(1) sector subunit delta</fullName>
    </alternativeName>
    <alternativeName>
        <fullName evidence="8">F-type ATPase subunit delta</fullName>
        <shortName evidence="8">F-ATPase subunit delta</shortName>
    </alternativeName>
</protein>
<comment type="function">
    <text evidence="8">This protein is part of the stalk that links CF(0) to CF(1). It either transmits conformational changes from CF(0) to CF(1) or is implicated in proton conduction.</text>
</comment>
<dbReference type="HAMAP" id="MF_01416">
    <property type="entry name" value="ATP_synth_delta_bact"/>
    <property type="match status" value="1"/>
</dbReference>
<keyword evidence="4 8" id="KW-0406">Ion transport</keyword>
<comment type="caution">
    <text evidence="9">The sequence shown here is derived from an EMBL/GenBank/DDBJ whole genome shotgun (WGS) entry which is preliminary data.</text>
</comment>
<keyword evidence="3 8" id="KW-0375">Hydrogen ion transport</keyword>
<dbReference type="PROSITE" id="PS00389">
    <property type="entry name" value="ATPASE_DELTA"/>
    <property type="match status" value="1"/>
</dbReference>
<dbReference type="NCBIfam" id="NF009967">
    <property type="entry name" value="PRK13430.1"/>
    <property type="match status" value="1"/>
</dbReference>
<dbReference type="EMBL" id="PDJI01000004">
    <property type="protein sequence ID" value="PFG40702.1"/>
    <property type="molecule type" value="Genomic_DNA"/>
</dbReference>
<reference evidence="9 10" key="1">
    <citation type="submission" date="2017-10" db="EMBL/GenBank/DDBJ databases">
        <title>Sequencing the genomes of 1000 actinobacteria strains.</title>
        <authorList>
            <person name="Klenk H.-P."/>
        </authorList>
    </citation>
    <scope>NUCLEOTIDE SEQUENCE [LARGE SCALE GENOMIC DNA]</scope>
    <source>
        <strain evidence="9 10">DSM 21838</strain>
    </source>
</reference>
<evidence type="ECO:0000256" key="6">
    <source>
        <dbReference type="ARBA" id="ARBA00023196"/>
    </source>
</evidence>
<evidence type="ECO:0000256" key="8">
    <source>
        <dbReference type="HAMAP-Rule" id="MF_01416"/>
    </source>
</evidence>
<dbReference type="GO" id="GO:0046933">
    <property type="term" value="F:proton-transporting ATP synthase activity, rotational mechanism"/>
    <property type="evidence" value="ECO:0007669"/>
    <property type="project" value="UniProtKB-UniRule"/>
</dbReference>
<dbReference type="OrthoDB" id="5242917at2"/>
<organism evidence="9 10">
    <name type="scientific">Georgenia soli</name>
    <dbReference type="NCBI Taxonomy" id="638953"/>
    <lineage>
        <taxon>Bacteria</taxon>
        <taxon>Bacillati</taxon>
        <taxon>Actinomycetota</taxon>
        <taxon>Actinomycetes</taxon>
        <taxon>Micrococcales</taxon>
        <taxon>Bogoriellaceae</taxon>
        <taxon>Georgenia</taxon>
    </lineage>
</organism>
<keyword evidence="5 8" id="KW-0472">Membrane</keyword>